<evidence type="ECO:0000256" key="6">
    <source>
        <dbReference type="ARBA" id="ARBA00022692"/>
    </source>
</evidence>
<organism evidence="17 18">
    <name type="scientific">Rhodovulum sulfidophilum</name>
    <name type="common">Rhodobacter sulfidophilus</name>
    <dbReference type="NCBI Taxonomy" id="35806"/>
    <lineage>
        <taxon>Bacteria</taxon>
        <taxon>Pseudomonadati</taxon>
        <taxon>Pseudomonadota</taxon>
        <taxon>Alphaproteobacteria</taxon>
        <taxon>Rhodobacterales</taxon>
        <taxon>Paracoccaceae</taxon>
        <taxon>Rhodovulum</taxon>
    </lineage>
</organism>
<feature type="transmembrane region" description="Helical" evidence="11">
    <location>
        <begin position="77"/>
        <end position="97"/>
    </location>
</feature>
<feature type="transmembrane region" description="Helical" evidence="11">
    <location>
        <begin position="683"/>
        <end position="706"/>
    </location>
</feature>
<keyword evidence="3" id="KW-0813">Transport</keyword>
<evidence type="ECO:0000256" key="9">
    <source>
        <dbReference type="ARBA" id="ARBA00023136"/>
    </source>
</evidence>
<feature type="domain" description="Na+/H+ antiporter MnhB subunit-related protein" evidence="14">
    <location>
        <begin position="790"/>
        <end position="913"/>
    </location>
</feature>
<dbReference type="InterPro" id="IPR001516">
    <property type="entry name" value="Proton_antipo_N"/>
</dbReference>
<feature type="transmembrane region" description="Helical" evidence="11">
    <location>
        <begin position="405"/>
        <end position="430"/>
    </location>
</feature>
<evidence type="ECO:0000259" key="13">
    <source>
        <dbReference type="Pfam" id="PF00662"/>
    </source>
</evidence>
<protein>
    <submittedName>
        <fullName evidence="17">Monovalent cation/H+ antiporter subunit A</fullName>
    </submittedName>
</protein>
<dbReference type="Pfam" id="PF13244">
    <property type="entry name" value="MbhD"/>
    <property type="match status" value="1"/>
</dbReference>
<feature type="transmembrane region" description="Helical" evidence="11">
    <location>
        <begin position="566"/>
        <end position="584"/>
    </location>
</feature>
<proteinExistence type="predicted"/>
<feature type="transmembrane region" description="Helical" evidence="11">
    <location>
        <begin position="109"/>
        <end position="125"/>
    </location>
</feature>
<name>A0A2W5MXI7_RHOSU</name>
<feature type="transmembrane region" description="Helical" evidence="11">
    <location>
        <begin position="242"/>
        <end position="263"/>
    </location>
</feature>
<gene>
    <name evidence="17" type="ORF">DI556_21745</name>
</gene>
<feature type="transmembrane region" description="Helical" evidence="11">
    <location>
        <begin position="131"/>
        <end position="150"/>
    </location>
</feature>
<dbReference type="InterPro" id="IPR025383">
    <property type="entry name" value="MrpA_C/MbhD"/>
</dbReference>
<dbReference type="InterPro" id="IPR007182">
    <property type="entry name" value="MnhB"/>
</dbReference>
<feature type="transmembrane region" description="Helical" evidence="11">
    <location>
        <begin position="854"/>
        <end position="872"/>
    </location>
</feature>
<feature type="transmembrane region" description="Helical" evidence="11">
    <location>
        <begin position="787"/>
        <end position="809"/>
    </location>
</feature>
<reference evidence="17 18" key="1">
    <citation type="submission" date="2017-08" db="EMBL/GenBank/DDBJ databases">
        <title>Infants hospitalized years apart are colonized by the same room-sourced microbial strains.</title>
        <authorList>
            <person name="Brooks B."/>
            <person name="Olm M.R."/>
            <person name="Firek B.A."/>
            <person name="Baker R."/>
            <person name="Thomas B.C."/>
            <person name="Morowitz M.J."/>
            <person name="Banfield J.F."/>
        </authorList>
    </citation>
    <scope>NUCLEOTIDE SEQUENCE [LARGE SCALE GENOMIC DNA]</scope>
    <source>
        <strain evidence="17">S2_005_002_R2_34</strain>
    </source>
</reference>
<evidence type="ECO:0000256" key="5">
    <source>
        <dbReference type="ARBA" id="ARBA00022475"/>
    </source>
</evidence>
<feature type="transmembrane region" description="Helical" evidence="11">
    <location>
        <begin position="821"/>
        <end position="842"/>
    </location>
</feature>
<evidence type="ECO:0000313" key="17">
    <source>
        <dbReference type="EMBL" id="PZQ45922.1"/>
    </source>
</evidence>
<evidence type="ECO:0000259" key="15">
    <source>
        <dbReference type="Pfam" id="PF13244"/>
    </source>
</evidence>
<feature type="transmembrane region" description="Helical" evidence="11">
    <location>
        <begin position="745"/>
        <end position="766"/>
    </location>
</feature>
<dbReference type="InterPro" id="IPR050616">
    <property type="entry name" value="CPA3_Na-H_Antiporter_A"/>
</dbReference>
<dbReference type="Pfam" id="PF20501">
    <property type="entry name" value="MbhE"/>
    <property type="match status" value="1"/>
</dbReference>
<evidence type="ECO:0000256" key="8">
    <source>
        <dbReference type="ARBA" id="ARBA00023065"/>
    </source>
</evidence>
<evidence type="ECO:0000256" key="4">
    <source>
        <dbReference type="ARBA" id="ARBA00022449"/>
    </source>
</evidence>
<sequence length="947" mass="99809">MVLWLVPLLPLLGAILPPLLIRSGRNVCANATGLVSLAALALLLPRAETVFSGGVERVSLTWIAQIGLNFSFRLDGLSLFFAAMILIIGLLVIVYARFYLDRDDPVGRFYAYLLLFQGAMLGVVLSDNLILLLIFWELTSLTSFLLIGYWRHRQDAREGARMALIVTGGGGLALIAGLMLLGHIAGTYEISELLTRGDIIKASPLYLPALLLILLGAFTKSAQFPFHFWLPHAMAAPTPVSAYLHSATMVKAGIFLLARFWPVLSGTDAWFLIVAPVGLATMLIAAWIAFFKDDLKGLLAFSTVSHLGLVTMLLGLGTKMGAVAAVFHILNHATFKAALFMSAGIVDHETGTRDLKRLGGLMGLMPVTATLALVAAASMAGVPFFNGFLSKEMMLEEAAHTVYAGQAWLFPVATTLGAVCSVAYSLRFAVGTFMGGKRHDYPRHPHDPPAGMWMPVALLAIAVVAIGVAPALVAGDLVATVAGAVTGGSLPEYHLALWHGFTPALFMSLLAFAGGAALLAAYGVANGLRLAVPRPDAKAMFESVLSVCEKAASLVTGMLHNGSLPMTLRIVFVTLVAVGLHAAWQGTLGNGARPLLPVSLPAVFAWLTLAGISVAVAIGHADRFLSLILTSVVGIVVALIFIQFSAPDLALTQITVDVVTTVLMLLALNLLPKQTPKETGGAFRAVDALIAIAGGLGVAALAYGVMTSEGPRAIADYYLANSKPGGGGTNVVNVILVDFRGYDTFAEIIVLGIAAISIYALLDVNLKGAALRRVRALLPVEEAGDAHPLILVVATRLLLPLSLAVGVYIFLRGHNLPGGGFIAGLVVAIALIVQYIASGYVWASERRRYDPHALIGAGVGIAGLAGVAPWVFGQPFLKSTFGYVTWPLVGKFELASAMVFDLGVFLTVVGVMVLSLARLSRVAQRVDPQPPGAAMDIPLENNKPEGA</sequence>
<evidence type="ECO:0000256" key="3">
    <source>
        <dbReference type="ARBA" id="ARBA00022448"/>
    </source>
</evidence>
<dbReference type="AlphaFoldDB" id="A0A2W5MXI7"/>
<comment type="caution">
    <text evidence="17">The sequence shown here is derived from an EMBL/GenBank/DDBJ whole genome shotgun (WGS) entry which is preliminary data.</text>
</comment>
<feature type="transmembrane region" description="Helical" evidence="11">
    <location>
        <begin position="650"/>
        <end position="671"/>
    </location>
</feature>
<feature type="transmembrane region" description="Helical" evidence="11">
    <location>
        <begin position="269"/>
        <end position="291"/>
    </location>
</feature>
<feature type="transmembrane region" description="Helical" evidence="11">
    <location>
        <begin position="298"/>
        <end position="316"/>
    </location>
</feature>
<feature type="transmembrane region" description="Helical" evidence="11">
    <location>
        <begin position="504"/>
        <end position="525"/>
    </location>
</feature>
<feature type="transmembrane region" description="Helical" evidence="11">
    <location>
        <begin position="624"/>
        <end position="644"/>
    </location>
</feature>
<evidence type="ECO:0000256" key="1">
    <source>
        <dbReference type="ARBA" id="ARBA00002378"/>
    </source>
</evidence>
<feature type="transmembrane region" description="Helical" evidence="11">
    <location>
        <begin position="205"/>
        <end position="230"/>
    </location>
</feature>
<feature type="domain" description="NADH:quinone oxidoreductase/Mrp antiporter transmembrane" evidence="12">
    <location>
        <begin position="126"/>
        <end position="410"/>
    </location>
</feature>
<evidence type="ECO:0000259" key="14">
    <source>
        <dbReference type="Pfam" id="PF04039"/>
    </source>
</evidence>
<dbReference type="Proteomes" id="UP000249185">
    <property type="component" value="Unassembled WGS sequence"/>
</dbReference>
<dbReference type="EMBL" id="QFPW01000035">
    <property type="protein sequence ID" value="PZQ45922.1"/>
    <property type="molecule type" value="Genomic_DNA"/>
</dbReference>
<feature type="transmembrane region" description="Helical" evidence="11">
    <location>
        <begin position="892"/>
        <end position="917"/>
    </location>
</feature>
<accession>A0A2W5MXI7</accession>
<keyword evidence="6 10" id="KW-0812">Transmembrane</keyword>
<dbReference type="InterPro" id="IPR046806">
    <property type="entry name" value="MrpA_C/MbhE"/>
</dbReference>
<evidence type="ECO:0000256" key="7">
    <source>
        <dbReference type="ARBA" id="ARBA00022989"/>
    </source>
</evidence>
<evidence type="ECO:0000259" key="12">
    <source>
        <dbReference type="Pfam" id="PF00361"/>
    </source>
</evidence>
<feature type="transmembrane region" description="Helical" evidence="11">
    <location>
        <begin position="162"/>
        <end position="185"/>
    </location>
</feature>
<evidence type="ECO:0000256" key="2">
    <source>
        <dbReference type="ARBA" id="ARBA00004651"/>
    </source>
</evidence>
<dbReference type="Pfam" id="PF00662">
    <property type="entry name" value="Proton_antipo_N"/>
    <property type="match status" value="1"/>
</dbReference>
<feature type="transmembrane region" description="Helical" evidence="11">
    <location>
        <begin position="451"/>
        <end position="484"/>
    </location>
</feature>
<dbReference type="GO" id="GO:0005886">
    <property type="term" value="C:plasma membrane"/>
    <property type="evidence" value="ECO:0007669"/>
    <property type="project" value="UniProtKB-SubCell"/>
</dbReference>
<evidence type="ECO:0000256" key="11">
    <source>
        <dbReference type="SAM" id="Phobius"/>
    </source>
</evidence>
<feature type="transmembrane region" description="Helical" evidence="11">
    <location>
        <begin position="358"/>
        <end position="385"/>
    </location>
</feature>
<feature type="domain" description="MrpA C-terminal/MbhD" evidence="15">
    <location>
        <begin position="609"/>
        <end position="673"/>
    </location>
</feature>
<feature type="domain" description="NADH-Ubiquinone oxidoreductase (complex I) chain 5 N-terminal" evidence="13">
    <location>
        <begin position="64"/>
        <end position="110"/>
    </location>
</feature>
<feature type="transmembrane region" description="Helical" evidence="11">
    <location>
        <begin position="596"/>
        <end position="617"/>
    </location>
</feature>
<dbReference type="PRINTS" id="PR01434">
    <property type="entry name" value="NADHDHGNASE5"/>
</dbReference>
<feature type="transmembrane region" description="Helical" evidence="11">
    <location>
        <begin position="322"/>
        <end position="346"/>
    </location>
</feature>
<dbReference type="PANTHER" id="PTHR43373:SF1">
    <property type="entry name" value="NA(+)_H(+) ANTIPORTER SUBUNIT A"/>
    <property type="match status" value="1"/>
</dbReference>
<feature type="domain" description="MrpA C-terminal/MbhE" evidence="16">
    <location>
        <begin position="684"/>
        <end position="762"/>
    </location>
</feature>
<dbReference type="GO" id="GO:0015297">
    <property type="term" value="F:antiporter activity"/>
    <property type="evidence" value="ECO:0007669"/>
    <property type="project" value="UniProtKB-KW"/>
</dbReference>
<dbReference type="Pfam" id="PF00361">
    <property type="entry name" value="Proton_antipo_M"/>
    <property type="match status" value="1"/>
</dbReference>
<comment type="subcellular location">
    <subcellularLocation>
        <location evidence="2">Cell membrane</location>
        <topology evidence="2">Multi-pass membrane protein</topology>
    </subcellularLocation>
    <subcellularLocation>
        <location evidence="10">Membrane</location>
        <topology evidence="10">Multi-pass membrane protein</topology>
    </subcellularLocation>
</comment>
<keyword evidence="4" id="KW-0050">Antiport</keyword>
<dbReference type="InterPro" id="IPR001750">
    <property type="entry name" value="ND/Mrp_TM"/>
</dbReference>
<evidence type="ECO:0000256" key="10">
    <source>
        <dbReference type="RuleBase" id="RU000320"/>
    </source>
</evidence>
<dbReference type="NCBIfam" id="NF009288">
    <property type="entry name" value="PRK12648.1"/>
    <property type="match status" value="1"/>
</dbReference>
<evidence type="ECO:0000259" key="16">
    <source>
        <dbReference type="Pfam" id="PF20501"/>
    </source>
</evidence>
<dbReference type="GO" id="GO:0006811">
    <property type="term" value="P:monoatomic ion transport"/>
    <property type="evidence" value="ECO:0007669"/>
    <property type="project" value="UniProtKB-KW"/>
</dbReference>
<dbReference type="Pfam" id="PF04039">
    <property type="entry name" value="MnhB"/>
    <property type="match status" value="1"/>
</dbReference>
<keyword evidence="5" id="KW-1003">Cell membrane</keyword>
<keyword evidence="9 11" id="KW-0472">Membrane</keyword>
<comment type="function">
    <text evidence="1">NDH-1 shuttles electrons from NADH, via FMN and iron-sulfur (Fe-S) centers, to quinones in the respiratory chain. The immediate electron acceptor for the enzyme in this species is believed to be ubiquinone. Couples the redox reaction to proton translocation (for every two electrons transferred, four hydrogen ions are translocated across the cytoplasmic membrane), and thus conserves the redox energy in a proton gradient.</text>
</comment>
<keyword evidence="7 11" id="KW-1133">Transmembrane helix</keyword>
<dbReference type="PANTHER" id="PTHR43373">
    <property type="entry name" value="NA(+)/H(+) ANTIPORTER SUBUNIT"/>
    <property type="match status" value="1"/>
</dbReference>
<evidence type="ECO:0000313" key="18">
    <source>
        <dbReference type="Proteomes" id="UP000249185"/>
    </source>
</evidence>
<keyword evidence="8" id="KW-0406">Ion transport</keyword>